<gene>
    <name evidence="1" type="ORF">NOCA2570032</name>
</gene>
<accession>A0A2P2CDR7</accession>
<evidence type="ECO:0000313" key="1">
    <source>
        <dbReference type="EMBL" id="CUR59112.1"/>
    </source>
</evidence>
<name>A0A2P2CDR7_9ZZZZ</name>
<dbReference type="AlphaFoldDB" id="A0A2P2CDR7"/>
<reference evidence="1" key="1">
    <citation type="submission" date="2015-08" db="EMBL/GenBank/DDBJ databases">
        <authorList>
            <person name="Babu N.S."/>
            <person name="Beckwith C.J."/>
            <person name="Beseler K.G."/>
            <person name="Brison A."/>
            <person name="Carone J.V."/>
            <person name="Caskin T.P."/>
            <person name="Diamond M."/>
            <person name="Durham M.E."/>
            <person name="Foxe J.M."/>
            <person name="Go M."/>
            <person name="Henderson B.A."/>
            <person name="Jones I.B."/>
            <person name="McGettigan J.A."/>
            <person name="Micheletti S.J."/>
            <person name="Nasrallah M.E."/>
            <person name="Ortiz D."/>
            <person name="Piller C.R."/>
            <person name="Privatt S.R."/>
            <person name="Schneider S.L."/>
            <person name="Sharp S."/>
            <person name="Smith T.C."/>
            <person name="Stanton J.D."/>
            <person name="Ullery H.E."/>
            <person name="Wilson R.J."/>
            <person name="Serrano M.G."/>
            <person name="Buck G."/>
            <person name="Lee V."/>
            <person name="Wang Y."/>
            <person name="Carvalho R."/>
            <person name="Voegtly L."/>
            <person name="Shi R."/>
            <person name="Duckworth R."/>
            <person name="Johnson A."/>
            <person name="Loviza R."/>
            <person name="Walstead R."/>
            <person name="Shah Z."/>
            <person name="Kiflezghi M."/>
            <person name="Wade K."/>
            <person name="Ball S.L."/>
            <person name="Bradley K.W."/>
            <person name="Asai D.J."/>
            <person name="Bowman C.A."/>
            <person name="Russell D.A."/>
            <person name="Pope W.H."/>
            <person name="Jacobs-Sera D."/>
            <person name="Hendrix R.W."/>
            <person name="Hatfull G.F."/>
        </authorList>
    </citation>
    <scope>NUCLEOTIDE SEQUENCE</scope>
</reference>
<proteinExistence type="predicted"/>
<organism evidence="1">
    <name type="scientific">metagenome</name>
    <dbReference type="NCBI Taxonomy" id="256318"/>
    <lineage>
        <taxon>unclassified sequences</taxon>
        <taxon>metagenomes</taxon>
    </lineage>
</organism>
<dbReference type="EMBL" id="CZKA01000053">
    <property type="protein sequence ID" value="CUR59112.1"/>
    <property type="molecule type" value="Genomic_DNA"/>
</dbReference>
<sequence>MSRFEYDEEASGRLHMDVVHEIDEGSGSSLSWVEAMRRLNAINDPLARKILALHRDCGSGTGECDSLDDEPGERQEWGCETTALVAAHFAIESH</sequence>
<protein>
    <submittedName>
        <fullName evidence="1">Uncharacterized protein</fullName>
    </submittedName>
</protein>